<protein>
    <submittedName>
        <fullName evidence="9">Integral membrane protein</fullName>
    </submittedName>
</protein>
<dbReference type="InterPro" id="IPR052337">
    <property type="entry name" value="SAT4-like"/>
</dbReference>
<feature type="region of interest" description="Disordered" evidence="6">
    <location>
        <begin position="281"/>
        <end position="307"/>
    </location>
</feature>
<feature type="transmembrane region" description="Helical" evidence="7">
    <location>
        <begin position="48"/>
        <end position="73"/>
    </location>
</feature>
<dbReference type="OrthoDB" id="444631at2759"/>
<evidence type="ECO:0000313" key="9">
    <source>
        <dbReference type="EMBL" id="KPA46608.1"/>
    </source>
</evidence>
<feature type="transmembrane region" description="Helical" evidence="7">
    <location>
        <begin position="206"/>
        <end position="225"/>
    </location>
</feature>
<feature type="transmembrane region" description="Helical" evidence="7">
    <location>
        <begin position="93"/>
        <end position="115"/>
    </location>
</feature>
<dbReference type="GO" id="GO:0016020">
    <property type="term" value="C:membrane"/>
    <property type="evidence" value="ECO:0007669"/>
    <property type="project" value="UniProtKB-SubCell"/>
</dbReference>
<gene>
    <name evidence="9" type="ORF">FLAG1_00471</name>
</gene>
<comment type="subcellular location">
    <subcellularLocation>
        <location evidence="1">Membrane</location>
        <topology evidence="1">Multi-pass membrane protein</topology>
    </subcellularLocation>
</comment>
<keyword evidence="2 7" id="KW-0812">Transmembrane</keyword>
<keyword evidence="3 7" id="KW-1133">Transmembrane helix</keyword>
<keyword evidence="4 7" id="KW-0472">Membrane</keyword>
<evidence type="ECO:0000259" key="8">
    <source>
        <dbReference type="Pfam" id="PF20684"/>
    </source>
</evidence>
<dbReference type="EMBL" id="JXCE01000003">
    <property type="protein sequence ID" value="KPA46608.1"/>
    <property type="molecule type" value="Genomic_DNA"/>
</dbReference>
<evidence type="ECO:0000256" key="3">
    <source>
        <dbReference type="ARBA" id="ARBA00022989"/>
    </source>
</evidence>
<feature type="transmembrane region" description="Helical" evidence="7">
    <location>
        <begin position="127"/>
        <end position="150"/>
    </location>
</feature>
<dbReference type="Proteomes" id="UP000037904">
    <property type="component" value="Unassembled WGS sequence"/>
</dbReference>
<dbReference type="PANTHER" id="PTHR33048">
    <property type="entry name" value="PTH11-LIKE INTEGRAL MEMBRANE PROTEIN (AFU_ORTHOLOGUE AFUA_5G11245)"/>
    <property type="match status" value="1"/>
</dbReference>
<evidence type="ECO:0000256" key="2">
    <source>
        <dbReference type="ARBA" id="ARBA00022692"/>
    </source>
</evidence>
<dbReference type="PANTHER" id="PTHR33048:SF55">
    <property type="entry name" value="INTEGRAL MEMBRANE PROTEIN"/>
    <property type="match status" value="1"/>
</dbReference>
<name>A0A0M9F5N4_FUSLA</name>
<keyword evidence="10" id="KW-1185">Reference proteome</keyword>
<evidence type="ECO:0000256" key="1">
    <source>
        <dbReference type="ARBA" id="ARBA00004141"/>
    </source>
</evidence>
<dbReference type="InterPro" id="IPR049326">
    <property type="entry name" value="Rhodopsin_dom_fungi"/>
</dbReference>
<feature type="domain" description="Rhodopsin" evidence="8">
    <location>
        <begin position="32"/>
        <end position="268"/>
    </location>
</feature>
<dbReference type="AlphaFoldDB" id="A0A0M9F5N4"/>
<feature type="transmembrane region" description="Helical" evidence="7">
    <location>
        <begin position="170"/>
        <end position="194"/>
    </location>
</feature>
<evidence type="ECO:0000313" key="10">
    <source>
        <dbReference type="Proteomes" id="UP000037904"/>
    </source>
</evidence>
<sequence>MASEFTSNESNAMQIYAPSIVFFLVTPLFIAFRFWSRITRRTGLGWDDMTIIISFSCAVVVQTVTMVACNYGFGQHIKTLTTSDKIISLKLYYIAQIFYKLTMNLAKISMLLLYLRIFVHRWFRRCCFTLMGLVTCYLIAAVTLSILQCYPISGAWDKSVPPTCIDLEKFWLANAGFSIATDTLILILPMHPICTSKLSVAQKRGLIMLLTTGGGLVIATSIVRMTTLTFSAKTPDTTFNVSSTMWSIIEQNLAIICTCLPMCRLPIATRFPLWVSESELTSPDASQPADPSKRQTRRWSPYTGPRNVQGITRSIVITNDEMSDELTLDPTERTFTMSTLSSDIGAIRKIVEYEITFETASDANP</sequence>
<feature type="transmembrane region" description="Helical" evidence="7">
    <location>
        <begin position="15"/>
        <end position="36"/>
    </location>
</feature>
<evidence type="ECO:0000256" key="5">
    <source>
        <dbReference type="ARBA" id="ARBA00038359"/>
    </source>
</evidence>
<proteinExistence type="inferred from homology"/>
<evidence type="ECO:0000256" key="6">
    <source>
        <dbReference type="SAM" id="MobiDB-lite"/>
    </source>
</evidence>
<comment type="similarity">
    <text evidence="5">Belongs to the SAT4 family.</text>
</comment>
<evidence type="ECO:0000256" key="7">
    <source>
        <dbReference type="SAM" id="Phobius"/>
    </source>
</evidence>
<dbReference type="Pfam" id="PF20684">
    <property type="entry name" value="Fung_rhodopsin"/>
    <property type="match status" value="1"/>
</dbReference>
<accession>A0A0M9F5N4</accession>
<reference evidence="9 10" key="1">
    <citation type="submission" date="2015-04" db="EMBL/GenBank/DDBJ databases">
        <title>The draft genome sequence of Fusarium langsethiae, a T-2/HT-2 mycotoxin producer.</title>
        <authorList>
            <person name="Lysoe E."/>
            <person name="Divon H.H."/>
            <person name="Terzi V."/>
            <person name="Orru L."/>
            <person name="Lamontanara A."/>
            <person name="Kolseth A.-K."/>
            <person name="Frandsen R.J."/>
            <person name="Nielsen K."/>
            <person name="Thrane U."/>
        </authorList>
    </citation>
    <scope>NUCLEOTIDE SEQUENCE [LARGE SCALE GENOMIC DNA]</scope>
    <source>
        <strain evidence="9 10">Fl201059</strain>
    </source>
</reference>
<comment type="caution">
    <text evidence="9">The sequence shown here is derived from an EMBL/GenBank/DDBJ whole genome shotgun (WGS) entry which is preliminary data.</text>
</comment>
<evidence type="ECO:0000256" key="4">
    <source>
        <dbReference type="ARBA" id="ARBA00023136"/>
    </source>
</evidence>
<organism evidence="9 10">
    <name type="scientific">Fusarium langsethiae</name>
    <dbReference type="NCBI Taxonomy" id="179993"/>
    <lineage>
        <taxon>Eukaryota</taxon>
        <taxon>Fungi</taxon>
        <taxon>Dikarya</taxon>
        <taxon>Ascomycota</taxon>
        <taxon>Pezizomycotina</taxon>
        <taxon>Sordariomycetes</taxon>
        <taxon>Hypocreomycetidae</taxon>
        <taxon>Hypocreales</taxon>
        <taxon>Nectriaceae</taxon>
        <taxon>Fusarium</taxon>
    </lineage>
</organism>